<dbReference type="Gene3D" id="3.40.50.150">
    <property type="entry name" value="Vaccinia Virus protein VP39"/>
    <property type="match status" value="1"/>
</dbReference>
<dbReference type="PANTHER" id="PTHR43648:SF1">
    <property type="entry name" value="ELECTRON TRANSFER FLAVOPROTEIN BETA SUBUNIT LYSINE METHYLTRANSFERASE"/>
    <property type="match status" value="1"/>
</dbReference>
<reference evidence="3 4" key="1">
    <citation type="submission" date="2021-02" db="EMBL/GenBank/DDBJ databases">
        <title>Complete genome of Desulfoluna sp. strain ASN36.</title>
        <authorList>
            <person name="Takahashi A."/>
            <person name="Kojima H."/>
            <person name="Fukui M."/>
        </authorList>
    </citation>
    <scope>NUCLEOTIDE SEQUENCE [LARGE SCALE GENOMIC DNA]</scope>
    <source>
        <strain evidence="3 4">ASN36</strain>
    </source>
</reference>
<organism evidence="3 4">
    <name type="scientific">Desulfoluna limicola</name>
    <dbReference type="NCBI Taxonomy" id="2810562"/>
    <lineage>
        <taxon>Bacteria</taxon>
        <taxon>Pseudomonadati</taxon>
        <taxon>Thermodesulfobacteriota</taxon>
        <taxon>Desulfobacteria</taxon>
        <taxon>Desulfobacterales</taxon>
        <taxon>Desulfolunaceae</taxon>
        <taxon>Desulfoluna</taxon>
    </lineage>
</organism>
<keyword evidence="4" id="KW-1185">Reference proteome</keyword>
<dbReference type="InterPro" id="IPR050078">
    <property type="entry name" value="Ribosomal_L11_MeTrfase_PrmA"/>
</dbReference>
<evidence type="ECO:0000313" key="4">
    <source>
        <dbReference type="Proteomes" id="UP001320148"/>
    </source>
</evidence>
<proteinExistence type="predicted"/>
<accession>A0ABM7PLR3</accession>
<dbReference type="InterPro" id="IPR029063">
    <property type="entry name" value="SAM-dependent_MTases_sf"/>
</dbReference>
<gene>
    <name evidence="3" type="ORF">DSLASN_37730</name>
</gene>
<dbReference type="RefSeq" id="WP_236889550.1">
    <property type="nucleotide sequence ID" value="NZ_AP024488.1"/>
</dbReference>
<dbReference type="PANTHER" id="PTHR43648">
    <property type="entry name" value="ELECTRON TRANSFER FLAVOPROTEIN BETA SUBUNIT LYSINE METHYLTRANSFERASE"/>
    <property type="match status" value="1"/>
</dbReference>
<dbReference type="Proteomes" id="UP001320148">
    <property type="component" value="Chromosome"/>
</dbReference>
<keyword evidence="2" id="KW-0808">Transferase</keyword>
<dbReference type="CDD" id="cd02440">
    <property type="entry name" value="AdoMet_MTases"/>
    <property type="match status" value="1"/>
</dbReference>
<evidence type="ECO:0008006" key="5">
    <source>
        <dbReference type="Google" id="ProtNLM"/>
    </source>
</evidence>
<evidence type="ECO:0000256" key="1">
    <source>
        <dbReference type="ARBA" id="ARBA00022603"/>
    </source>
</evidence>
<protein>
    <recommendedName>
        <fullName evidence="5">Ribosomal protein L11 methyltransferase</fullName>
    </recommendedName>
</protein>
<dbReference type="Pfam" id="PF06325">
    <property type="entry name" value="PrmA"/>
    <property type="match status" value="1"/>
</dbReference>
<name>A0ABM7PLR3_9BACT</name>
<sequence length="264" mass="28747">MGSSAIHAYLLATVNESTRSLTPSEIISELTRRHGVTRRDAKASLNLCVAENHLAYRQVLGRTVVVPSLNRYHDLAPGVVLCPPHLPTHPEYSHCITMKEGISFGNGTHPTTRLCAELLVQLSGTGGGWTASLDLGTGTGVLSLLAVKLGAHHVDATEIDPIALHDARENALLNECSHQLTLHHADAFSPFGTYQLVMANLRYPTLVSLQGEINRWTDASADLILSGIKEGEEQRVISVYAPHFDLKCQKKSKGWVGLHFKKPI</sequence>
<dbReference type="SUPFAM" id="SSF53335">
    <property type="entry name" value="S-adenosyl-L-methionine-dependent methyltransferases"/>
    <property type="match status" value="1"/>
</dbReference>
<dbReference type="EMBL" id="AP024488">
    <property type="protein sequence ID" value="BCS98141.1"/>
    <property type="molecule type" value="Genomic_DNA"/>
</dbReference>
<evidence type="ECO:0000313" key="3">
    <source>
        <dbReference type="EMBL" id="BCS98141.1"/>
    </source>
</evidence>
<evidence type="ECO:0000256" key="2">
    <source>
        <dbReference type="ARBA" id="ARBA00022679"/>
    </source>
</evidence>
<keyword evidence="1" id="KW-0489">Methyltransferase</keyword>